<dbReference type="EMBL" id="MN739166">
    <property type="protein sequence ID" value="QHS91980.1"/>
    <property type="molecule type" value="Genomic_DNA"/>
</dbReference>
<feature type="transmembrane region" description="Helical" evidence="1">
    <location>
        <begin position="12"/>
        <end position="34"/>
    </location>
</feature>
<keyword evidence="1" id="KW-1133">Transmembrane helix</keyword>
<evidence type="ECO:0000313" key="2">
    <source>
        <dbReference type="EMBL" id="QHS91980.1"/>
    </source>
</evidence>
<name>A0A6C0BIU3_9ZZZZ</name>
<organism evidence="2">
    <name type="scientific">viral metagenome</name>
    <dbReference type="NCBI Taxonomy" id="1070528"/>
    <lineage>
        <taxon>unclassified sequences</taxon>
        <taxon>metagenomes</taxon>
        <taxon>organismal metagenomes</taxon>
    </lineage>
</organism>
<accession>A0A6C0BIU3</accession>
<feature type="transmembrane region" description="Helical" evidence="1">
    <location>
        <begin position="54"/>
        <end position="77"/>
    </location>
</feature>
<sequence length="84" mass="8959">MATLKTMIKQGFGLGIGFLSAHMIFIFVGILFFIPGYLLFVSQENKTDPTVSKQISGLILMLLGVVLAGGIGFGFLIDAIGDFS</sequence>
<dbReference type="AlphaFoldDB" id="A0A6C0BIU3"/>
<keyword evidence="1" id="KW-0472">Membrane</keyword>
<evidence type="ECO:0000256" key="1">
    <source>
        <dbReference type="SAM" id="Phobius"/>
    </source>
</evidence>
<protein>
    <submittedName>
        <fullName evidence="2">Uncharacterized protein</fullName>
    </submittedName>
</protein>
<reference evidence="2" key="1">
    <citation type="journal article" date="2020" name="Nature">
        <title>Giant virus diversity and host interactions through global metagenomics.</title>
        <authorList>
            <person name="Schulz F."/>
            <person name="Roux S."/>
            <person name="Paez-Espino D."/>
            <person name="Jungbluth S."/>
            <person name="Walsh D.A."/>
            <person name="Denef V.J."/>
            <person name="McMahon K.D."/>
            <person name="Konstantinidis K.T."/>
            <person name="Eloe-Fadrosh E.A."/>
            <person name="Kyrpides N.C."/>
            <person name="Woyke T."/>
        </authorList>
    </citation>
    <scope>NUCLEOTIDE SEQUENCE</scope>
    <source>
        <strain evidence="2">GVMAG-M-3300013285-6</strain>
    </source>
</reference>
<proteinExistence type="predicted"/>
<keyword evidence="1" id="KW-0812">Transmembrane</keyword>